<feature type="transmembrane region" description="Helical" evidence="5">
    <location>
        <begin position="290"/>
        <end position="309"/>
    </location>
</feature>
<evidence type="ECO:0000256" key="1">
    <source>
        <dbReference type="ARBA" id="ARBA00004651"/>
    </source>
</evidence>
<dbReference type="InterPro" id="IPR011701">
    <property type="entry name" value="MFS"/>
</dbReference>
<keyword evidence="4 5" id="KW-0472">Membrane</keyword>
<comment type="caution">
    <text evidence="7">The sequence shown here is derived from an EMBL/GenBank/DDBJ whole genome shotgun (WGS) entry which is preliminary data.</text>
</comment>
<feature type="transmembrane region" description="Helical" evidence="5">
    <location>
        <begin position="347"/>
        <end position="369"/>
    </location>
</feature>
<protein>
    <submittedName>
        <fullName evidence="7">MFS transporter</fullName>
    </submittedName>
</protein>
<evidence type="ECO:0000256" key="5">
    <source>
        <dbReference type="SAM" id="Phobius"/>
    </source>
</evidence>
<comment type="subcellular location">
    <subcellularLocation>
        <location evidence="1">Cell membrane</location>
        <topology evidence="1">Multi-pass membrane protein</topology>
    </subcellularLocation>
</comment>
<feature type="transmembrane region" description="Helical" evidence="5">
    <location>
        <begin position="97"/>
        <end position="115"/>
    </location>
</feature>
<dbReference type="Pfam" id="PF07690">
    <property type="entry name" value="MFS_1"/>
    <property type="match status" value="1"/>
</dbReference>
<name>A0ABP9CVD5_9ACTN</name>
<feature type="transmembrane region" description="Helical" evidence="5">
    <location>
        <begin position="256"/>
        <end position="278"/>
    </location>
</feature>
<dbReference type="InterPro" id="IPR052524">
    <property type="entry name" value="MFS_Cyanate_Porter"/>
</dbReference>
<evidence type="ECO:0000259" key="6">
    <source>
        <dbReference type="PROSITE" id="PS50850"/>
    </source>
</evidence>
<feature type="transmembrane region" description="Helical" evidence="5">
    <location>
        <begin position="151"/>
        <end position="172"/>
    </location>
</feature>
<dbReference type="PANTHER" id="PTHR23523">
    <property type="match status" value="1"/>
</dbReference>
<feature type="transmembrane region" description="Helical" evidence="5">
    <location>
        <begin position="121"/>
        <end position="139"/>
    </location>
</feature>
<evidence type="ECO:0000256" key="2">
    <source>
        <dbReference type="ARBA" id="ARBA00022692"/>
    </source>
</evidence>
<keyword evidence="8" id="KW-1185">Reference proteome</keyword>
<keyword evidence="2 5" id="KW-0812">Transmembrane</keyword>
<evidence type="ECO:0000313" key="7">
    <source>
        <dbReference type="EMBL" id="GAA4819391.1"/>
    </source>
</evidence>
<feature type="transmembrane region" description="Helical" evidence="5">
    <location>
        <begin position="321"/>
        <end position="341"/>
    </location>
</feature>
<dbReference type="InterPro" id="IPR036259">
    <property type="entry name" value="MFS_trans_sf"/>
</dbReference>
<evidence type="ECO:0000313" key="8">
    <source>
        <dbReference type="Proteomes" id="UP001500839"/>
    </source>
</evidence>
<reference evidence="8" key="1">
    <citation type="journal article" date="2019" name="Int. J. Syst. Evol. Microbiol.">
        <title>The Global Catalogue of Microorganisms (GCM) 10K type strain sequencing project: providing services to taxonomists for standard genome sequencing and annotation.</title>
        <authorList>
            <consortium name="The Broad Institute Genomics Platform"/>
            <consortium name="The Broad Institute Genome Sequencing Center for Infectious Disease"/>
            <person name="Wu L."/>
            <person name="Ma J."/>
        </authorList>
    </citation>
    <scope>NUCLEOTIDE SEQUENCE [LARGE SCALE GENOMIC DNA]</scope>
    <source>
        <strain evidence="8">JCM 18542</strain>
    </source>
</reference>
<feature type="transmembrane region" description="Helical" evidence="5">
    <location>
        <begin position="408"/>
        <end position="431"/>
    </location>
</feature>
<evidence type="ECO:0000256" key="4">
    <source>
        <dbReference type="ARBA" id="ARBA00023136"/>
    </source>
</evidence>
<dbReference type="EMBL" id="BAABKQ010000001">
    <property type="protein sequence ID" value="GAA4819391.1"/>
    <property type="molecule type" value="Genomic_DNA"/>
</dbReference>
<feature type="transmembrane region" description="Helical" evidence="5">
    <location>
        <begin position="184"/>
        <end position="204"/>
    </location>
</feature>
<dbReference type="SUPFAM" id="SSF103473">
    <property type="entry name" value="MFS general substrate transporter"/>
    <property type="match status" value="1"/>
</dbReference>
<sequence length="440" mass="45732">MGVTGIGGGVRKSPRGPAGGLRGFFAGRLIAFLALALSALVLRTAVTSITPLLDRIGDEIGFGSAVAGVFGMVPTAMFALFGLLTPLLIGRMGLERVAVVAMFLSGAGLLIRALVDDTALLLVFSGVALAGMGIGNVVIPPLVKRYFSDRVAIMSAVYITCVQLGTAVPPLVAVPVADAYGWRWSLGMWALVAAAALLPTLALLRSRKTADAAERAVSSVAPDESGSGSGADAPVIVESAVDESAGRRGSLVRTTLAWGLAGMFGMTSLITYSLFTWLPRIFSDAGADEAFGGAMVALFSAMGLIAALAGPTVCARMYNPFPIVLGCAVVYIVGFSGLYFAPMGAPILWVVLLGLGPSTFPMSLTLINLRTRTQSGASRMSGFSQGIGYTAACLGPLLFGVLRDMTGGWAWPFAFMLVSMCVMVVGAFFACRPRYLEDLW</sequence>
<gene>
    <name evidence="7" type="ORF">GCM10023353_28810</name>
</gene>
<dbReference type="Proteomes" id="UP001500839">
    <property type="component" value="Unassembled WGS sequence"/>
</dbReference>
<dbReference type="PANTHER" id="PTHR23523:SF2">
    <property type="entry name" value="2-NITROIMIDAZOLE TRANSPORTER"/>
    <property type="match status" value="1"/>
</dbReference>
<dbReference type="InterPro" id="IPR020846">
    <property type="entry name" value="MFS_dom"/>
</dbReference>
<feature type="transmembrane region" description="Helical" evidence="5">
    <location>
        <begin position="381"/>
        <end position="402"/>
    </location>
</feature>
<evidence type="ECO:0000256" key="3">
    <source>
        <dbReference type="ARBA" id="ARBA00022989"/>
    </source>
</evidence>
<feature type="transmembrane region" description="Helical" evidence="5">
    <location>
        <begin position="62"/>
        <end position="85"/>
    </location>
</feature>
<feature type="domain" description="Major facilitator superfamily (MFS) profile" evidence="6">
    <location>
        <begin position="31"/>
        <end position="435"/>
    </location>
</feature>
<dbReference type="Gene3D" id="1.20.1250.20">
    <property type="entry name" value="MFS general substrate transporter like domains"/>
    <property type="match status" value="2"/>
</dbReference>
<feature type="transmembrane region" description="Helical" evidence="5">
    <location>
        <begin position="21"/>
        <end position="42"/>
    </location>
</feature>
<proteinExistence type="predicted"/>
<keyword evidence="3 5" id="KW-1133">Transmembrane helix</keyword>
<dbReference type="PROSITE" id="PS50850">
    <property type="entry name" value="MFS"/>
    <property type="match status" value="1"/>
</dbReference>
<organism evidence="7 8">
    <name type="scientific">Tomitella cavernea</name>
    <dbReference type="NCBI Taxonomy" id="1387982"/>
    <lineage>
        <taxon>Bacteria</taxon>
        <taxon>Bacillati</taxon>
        <taxon>Actinomycetota</taxon>
        <taxon>Actinomycetes</taxon>
        <taxon>Mycobacteriales</taxon>
        <taxon>Tomitella</taxon>
    </lineage>
</organism>
<accession>A0ABP9CVD5</accession>